<dbReference type="Proteomes" id="UP001055025">
    <property type="component" value="Unassembled WGS sequence"/>
</dbReference>
<feature type="transmembrane region" description="Helical" evidence="1">
    <location>
        <begin position="12"/>
        <end position="30"/>
    </location>
</feature>
<accession>A0AAV5AYH1</accession>
<proteinExistence type="predicted"/>
<feature type="transmembrane region" description="Helical" evidence="1">
    <location>
        <begin position="42"/>
        <end position="63"/>
    </location>
</feature>
<gene>
    <name evidence="2" type="ORF">ATOP_00170</name>
</gene>
<dbReference type="AlphaFoldDB" id="A0AAV5AYH1"/>
<comment type="caution">
    <text evidence="2">The sequence shown here is derived from an EMBL/GenBank/DDBJ whole genome shotgun (WGS) entry which is preliminary data.</text>
</comment>
<reference evidence="2" key="1">
    <citation type="journal article" date="2022" name="Int. J. Syst. Evol. Microbiol.">
        <title>Granulimonas faecalis gen. nov., sp. nov., and Leptogranulimonas caecicola gen. nov., sp. nov., novel lactate-producing Atopobiaceae bacteria isolated from mouse intestines, and an emended description of the family Atopobiaceae.</title>
        <authorList>
            <person name="Morinaga K."/>
            <person name="Kusada H."/>
            <person name="Sakamoto S."/>
            <person name="Murakami T."/>
            <person name="Toyoda A."/>
            <person name="Mori H."/>
            <person name="Meng X.Y."/>
            <person name="Takashino M."/>
            <person name="Murotomi K."/>
            <person name="Tamaki H."/>
        </authorList>
    </citation>
    <scope>NUCLEOTIDE SEQUENCE</scope>
    <source>
        <strain evidence="2">OPF53</strain>
    </source>
</reference>
<keyword evidence="1" id="KW-0472">Membrane</keyword>
<keyword evidence="1" id="KW-0812">Transmembrane</keyword>
<dbReference type="EMBL" id="BQKC01000001">
    <property type="protein sequence ID" value="GJM54362.1"/>
    <property type="molecule type" value="Genomic_DNA"/>
</dbReference>
<name>A0AAV5AYH1_9ACTN</name>
<keyword evidence="1" id="KW-1133">Transmembrane helix</keyword>
<dbReference type="RefSeq" id="WP_265590413.1">
    <property type="nucleotide sequence ID" value="NZ_BQKC01000001.1"/>
</dbReference>
<protein>
    <submittedName>
        <fullName evidence="2">Uncharacterized protein</fullName>
    </submittedName>
</protein>
<sequence length="71" mass="8464">MFVRSFIKNPATYLTLLWAVCFWLRWEWVIPYQGMYYSFPPGGLLVTWGEMWLPWAVVAVLWVRDALAHRG</sequence>
<keyword evidence="3" id="KW-1185">Reference proteome</keyword>
<evidence type="ECO:0000313" key="2">
    <source>
        <dbReference type="EMBL" id="GJM54362.1"/>
    </source>
</evidence>
<evidence type="ECO:0000256" key="1">
    <source>
        <dbReference type="SAM" id="Phobius"/>
    </source>
</evidence>
<organism evidence="2 3">
    <name type="scientific">Granulimonas faecalis</name>
    <dbReference type="NCBI Taxonomy" id="2894155"/>
    <lineage>
        <taxon>Bacteria</taxon>
        <taxon>Bacillati</taxon>
        <taxon>Actinomycetota</taxon>
        <taxon>Coriobacteriia</taxon>
        <taxon>Coriobacteriales</taxon>
        <taxon>Kribbibacteriaceae</taxon>
        <taxon>Granulimonas</taxon>
    </lineage>
</organism>
<evidence type="ECO:0000313" key="3">
    <source>
        <dbReference type="Proteomes" id="UP001055025"/>
    </source>
</evidence>